<evidence type="ECO:0000313" key="4">
    <source>
        <dbReference type="EMBL" id="NKQ58068.1"/>
    </source>
</evidence>
<dbReference type="Proteomes" id="UP000715441">
    <property type="component" value="Unassembled WGS sequence"/>
</dbReference>
<protein>
    <recommendedName>
        <fullName evidence="6">Alpha/beta hydrolase</fullName>
    </recommendedName>
</protein>
<dbReference type="PANTHER" id="PTHR10272:SF0">
    <property type="entry name" value="PLATELET-ACTIVATING FACTOR ACETYLHYDROLASE"/>
    <property type="match status" value="1"/>
</dbReference>
<keyword evidence="2" id="KW-0442">Lipid degradation</keyword>
<evidence type="ECO:0000313" key="5">
    <source>
        <dbReference type="Proteomes" id="UP000715441"/>
    </source>
</evidence>
<comment type="caution">
    <text evidence="4">The sequence shown here is derived from an EMBL/GenBank/DDBJ whole genome shotgun (WGS) entry which is preliminary data.</text>
</comment>
<evidence type="ECO:0000256" key="3">
    <source>
        <dbReference type="ARBA" id="ARBA00023098"/>
    </source>
</evidence>
<dbReference type="EMBL" id="JAAXLS010000047">
    <property type="protein sequence ID" value="NKQ58068.1"/>
    <property type="molecule type" value="Genomic_DNA"/>
</dbReference>
<dbReference type="Gene3D" id="3.40.50.1820">
    <property type="entry name" value="alpha/beta hydrolase"/>
    <property type="match status" value="1"/>
</dbReference>
<organism evidence="4 5">
    <name type="scientific">Amycolatopsis acididurans</name>
    <dbReference type="NCBI Taxonomy" id="2724524"/>
    <lineage>
        <taxon>Bacteria</taxon>
        <taxon>Bacillati</taxon>
        <taxon>Actinomycetota</taxon>
        <taxon>Actinomycetes</taxon>
        <taxon>Pseudonocardiales</taxon>
        <taxon>Pseudonocardiaceae</taxon>
        <taxon>Amycolatopsis</taxon>
    </lineage>
</organism>
<evidence type="ECO:0000256" key="1">
    <source>
        <dbReference type="ARBA" id="ARBA00022801"/>
    </source>
</evidence>
<name>A0ABX1JEA5_9PSEU</name>
<evidence type="ECO:0000256" key="2">
    <source>
        <dbReference type="ARBA" id="ARBA00022963"/>
    </source>
</evidence>
<gene>
    <name evidence="4" type="ORF">HFP15_34930</name>
</gene>
<dbReference type="SUPFAM" id="SSF53474">
    <property type="entry name" value="alpha/beta-Hydrolases"/>
    <property type="match status" value="1"/>
</dbReference>
<dbReference type="InterPro" id="IPR029058">
    <property type="entry name" value="AB_hydrolase_fold"/>
</dbReference>
<dbReference type="PANTHER" id="PTHR10272">
    <property type="entry name" value="PLATELET-ACTIVATING FACTOR ACETYLHYDROLASE"/>
    <property type="match status" value="1"/>
</dbReference>
<keyword evidence="5" id="KW-1185">Reference proteome</keyword>
<dbReference type="RefSeq" id="WP_168521537.1">
    <property type="nucleotide sequence ID" value="NZ_JAAXLS010000047.1"/>
</dbReference>
<reference evidence="4 5" key="1">
    <citation type="submission" date="2020-04" db="EMBL/GenBank/DDBJ databases">
        <title>Novel species.</title>
        <authorList>
            <person name="Teo W.F.A."/>
            <person name="Lipun K."/>
            <person name="Srisuk N."/>
            <person name="Duangmal K."/>
        </authorList>
    </citation>
    <scope>NUCLEOTIDE SEQUENCE [LARGE SCALE GENOMIC DNA]</scope>
    <source>
        <strain evidence="4 5">K13G38</strain>
    </source>
</reference>
<keyword evidence="1" id="KW-0378">Hydrolase</keyword>
<sequence>MVDRNDAGPRWSRPGPHRVVTAEFDDWAVVNGQRVAVIVRYPHSDTPLPAVVLCHGLGGDHRGYAGLGVWLASHGYAVLHPQFCDSLAIAGPRLGLPVTQQRARPEDASVRELLHTMLFDREHWVSRVARVHAVIDSLAGQSRVPARIRADGVLVAGHSFGAYTAQLLLGTRLFDVGLDHERFAHPAVVGGILLSPQGSGDRGLTARSWEGVTTPVLTVTATHDFGARGEGLPWRREVFDRAPARFKHLAVVRGGDHQLGGIPRADNEDQAGARVRTAIAAVTTAFADHVHGDEVAGAWLASGPFPTILDHTHRETACPTS</sequence>
<dbReference type="Pfam" id="PF03403">
    <property type="entry name" value="PAF-AH_p_II"/>
    <property type="match status" value="1"/>
</dbReference>
<proteinExistence type="predicted"/>
<accession>A0ABX1JEA5</accession>
<evidence type="ECO:0008006" key="6">
    <source>
        <dbReference type="Google" id="ProtNLM"/>
    </source>
</evidence>
<keyword evidence="3" id="KW-0443">Lipid metabolism</keyword>